<organism evidence="1">
    <name type="scientific">marine sediment metagenome</name>
    <dbReference type="NCBI Taxonomy" id="412755"/>
    <lineage>
        <taxon>unclassified sequences</taxon>
        <taxon>metagenomes</taxon>
        <taxon>ecological metagenomes</taxon>
    </lineage>
</organism>
<gene>
    <name evidence="1" type="ORF">LCGC14_1318550</name>
</gene>
<comment type="caution">
    <text evidence="1">The sequence shown here is derived from an EMBL/GenBank/DDBJ whole genome shotgun (WGS) entry which is preliminary data.</text>
</comment>
<accession>A0A0F9L5H0</accession>
<proteinExistence type="predicted"/>
<dbReference type="InterPro" id="IPR011101">
    <property type="entry name" value="DUF5131"/>
</dbReference>
<name>A0A0F9L5H0_9ZZZZ</name>
<protein>
    <recommendedName>
        <fullName evidence="2">Phage Gp37/Gp68 family protein</fullName>
    </recommendedName>
</protein>
<evidence type="ECO:0000313" key="1">
    <source>
        <dbReference type="EMBL" id="KKM82536.1"/>
    </source>
</evidence>
<dbReference type="AlphaFoldDB" id="A0A0F9L5H0"/>
<dbReference type="EMBL" id="LAZR01007848">
    <property type="protein sequence ID" value="KKM82536.1"/>
    <property type="molecule type" value="Genomic_DNA"/>
</dbReference>
<evidence type="ECO:0008006" key="2">
    <source>
        <dbReference type="Google" id="ProtNLM"/>
    </source>
</evidence>
<dbReference type="Pfam" id="PF07505">
    <property type="entry name" value="DUF5131"/>
    <property type="match status" value="1"/>
</dbReference>
<sequence>MSKIEWTDVTWNPIVGCTRVSEGCRHCYAERMAKRLQAMGNENYADTVDKHGRWTGRVNLVPDALEKPLHWRKPRRIFVCSMSDLFHESVPDKFIAAIFSIMLQAQTHTFQVLTKRPKRMHEWISRCGDKDGLGWITHDATPPQIPFRGTGIIVGNDDNWPLPNVHLGVSVENQATANERIPWLLQAPAAVHWISLEPMLGPVDLWDLITDRDRVPIIDGVVVGGESGPGARPMHPDWVRSVRDQCQEAGVAFFFKQWGAWAPYSPLWEETLCRRRLYQNVLDMGCGGGTVGMWRVGKKAAGRVLDRRTWGEWPGDAAQETERE</sequence>
<reference evidence="1" key="1">
    <citation type="journal article" date="2015" name="Nature">
        <title>Complex archaea that bridge the gap between prokaryotes and eukaryotes.</title>
        <authorList>
            <person name="Spang A."/>
            <person name="Saw J.H."/>
            <person name="Jorgensen S.L."/>
            <person name="Zaremba-Niedzwiedzka K."/>
            <person name="Martijn J."/>
            <person name="Lind A.E."/>
            <person name="van Eijk R."/>
            <person name="Schleper C."/>
            <person name="Guy L."/>
            <person name="Ettema T.J."/>
        </authorList>
    </citation>
    <scope>NUCLEOTIDE SEQUENCE</scope>
</reference>